<keyword evidence="1" id="KW-0812">Transmembrane</keyword>
<accession>A0A6J6E5V0</accession>
<sequence length="73" mass="8157">MSAWYANTDLYGPMSFLLVPLPVIAVAIVGMFAAGGDKWYMTRYLKWIYYVGGSVVFAATVWVTDFFGQVFGQ</sequence>
<protein>
    <submittedName>
        <fullName evidence="2">Unannotated protein</fullName>
    </submittedName>
</protein>
<dbReference type="EMBL" id="CAEZTD010000133">
    <property type="protein sequence ID" value="CAB4571537.1"/>
    <property type="molecule type" value="Genomic_DNA"/>
</dbReference>
<dbReference type="AlphaFoldDB" id="A0A6J6E5V0"/>
<reference evidence="2" key="1">
    <citation type="submission" date="2020-05" db="EMBL/GenBank/DDBJ databases">
        <authorList>
            <person name="Chiriac C."/>
            <person name="Salcher M."/>
            <person name="Ghai R."/>
            <person name="Kavagutti S V."/>
        </authorList>
    </citation>
    <scope>NUCLEOTIDE SEQUENCE</scope>
</reference>
<feature type="transmembrane region" description="Helical" evidence="1">
    <location>
        <begin position="47"/>
        <end position="67"/>
    </location>
</feature>
<organism evidence="2">
    <name type="scientific">freshwater metagenome</name>
    <dbReference type="NCBI Taxonomy" id="449393"/>
    <lineage>
        <taxon>unclassified sequences</taxon>
        <taxon>metagenomes</taxon>
        <taxon>ecological metagenomes</taxon>
    </lineage>
</organism>
<evidence type="ECO:0000256" key="1">
    <source>
        <dbReference type="SAM" id="Phobius"/>
    </source>
</evidence>
<evidence type="ECO:0000313" key="2">
    <source>
        <dbReference type="EMBL" id="CAB4571537.1"/>
    </source>
</evidence>
<name>A0A6J6E5V0_9ZZZZ</name>
<keyword evidence="1" id="KW-0472">Membrane</keyword>
<proteinExistence type="predicted"/>
<keyword evidence="1" id="KW-1133">Transmembrane helix</keyword>
<feature type="transmembrane region" description="Helical" evidence="1">
    <location>
        <begin position="14"/>
        <end position="35"/>
    </location>
</feature>
<gene>
    <name evidence="2" type="ORF">UFOPK1591_01326</name>
</gene>